<dbReference type="Pfam" id="PF14580">
    <property type="entry name" value="LRR_9"/>
    <property type="match status" value="1"/>
</dbReference>
<evidence type="ECO:0000313" key="6">
    <source>
        <dbReference type="EMBL" id="KAK6491570.1"/>
    </source>
</evidence>
<dbReference type="InterPro" id="IPR003603">
    <property type="entry name" value="U2A'_phosphoprotein32A_C"/>
</dbReference>
<evidence type="ECO:0000256" key="3">
    <source>
        <dbReference type="ARBA" id="ARBA00023054"/>
    </source>
</evidence>
<dbReference type="SMART" id="SM00446">
    <property type="entry name" value="LRRcap"/>
    <property type="match status" value="1"/>
</dbReference>
<dbReference type="InterPro" id="IPR032675">
    <property type="entry name" value="LRR_dom_sf"/>
</dbReference>
<dbReference type="PANTHER" id="PTHR23311:SF5">
    <property type="entry name" value="CENTROSOMAL PROTEIN OF 72 KDA"/>
    <property type="match status" value="1"/>
</dbReference>
<dbReference type="SUPFAM" id="SSF52058">
    <property type="entry name" value="L domain-like"/>
    <property type="match status" value="1"/>
</dbReference>
<evidence type="ECO:0000256" key="4">
    <source>
        <dbReference type="SAM" id="Coils"/>
    </source>
</evidence>
<organism evidence="6 7">
    <name type="scientific">Huso huso</name>
    <name type="common">Beluga</name>
    <name type="synonym">Acipenser huso</name>
    <dbReference type="NCBI Taxonomy" id="61971"/>
    <lineage>
        <taxon>Eukaryota</taxon>
        <taxon>Metazoa</taxon>
        <taxon>Chordata</taxon>
        <taxon>Craniata</taxon>
        <taxon>Vertebrata</taxon>
        <taxon>Euteleostomi</taxon>
        <taxon>Actinopterygii</taxon>
        <taxon>Chondrostei</taxon>
        <taxon>Acipenseriformes</taxon>
        <taxon>Acipenseridae</taxon>
        <taxon>Huso</taxon>
    </lineage>
</organism>
<dbReference type="PANTHER" id="PTHR23311">
    <property type="entry name" value="HEAT SHOCK REGULATED 2"/>
    <property type="match status" value="1"/>
</dbReference>
<keyword evidence="3 4" id="KW-0175">Coiled coil</keyword>
<dbReference type="EMBL" id="JAHFZB010000003">
    <property type="protein sequence ID" value="KAK6491570.1"/>
    <property type="molecule type" value="Genomic_DNA"/>
</dbReference>
<accession>A0ABR1A399</accession>
<evidence type="ECO:0000256" key="2">
    <source>
        <dbReference type="ARBA" id="ARBA00022737"/>
    </source>
</evidence>
<dbReference type="PROSITE" id="PS51450">
    <property type="entry name" value="LRR"/>
    <property type="match status" value="2"/>
</dbReference>
<sequence length="670" mass="76460">MAAEKVSITEEWIRERVQLQHQNLADVRSLLLPGTYEGKIYHLGNSLKNFCRLKTLDLSRNALVSIEGIQHLKLLEKLNLYYNSIPSLNEIFHLRNLTALTELDLRLNPVVKNEPDYRLFIVHMLPNLRKLDDRPVRDSERKAAILHFGTELPFENQEASSPESETGNERYKTNQPRVSYVSCLSKKCSVLDEDDEAVLNLIAKCNWDLSKPPVITGSVKKAQEAELYPLQGNPKKDVQGLNGYHDGDETATSKQVIQDSETQKCVKFLEPNEKYQPLSSVSPPRSCIFNKAARDGMRGGEGIRVTFSEDKPKDLHAEFQDEAEAYHKITARGHFTPHPGLAGPKAGDPSSVTGFSPASDELLQQCVPDSTGNHKKAQKAVRYHVDSSNPAGGMVYSEKDKEILASLPVIKKLVAPTLLESLLDQVDKYWNGKRSLHSNEKFLTKAIETLAAIRVVEEPDHSRFEDEMNRLKEEKEALHIQKDKQEQSALLEIQALNAQLSQTQKETETLGRHLKLTMEKNKSMENQLTIMEQKLLNAKSSNPSEFQIFEMQSHNQQLKMEIESLKQQIQHFGRIQELTEMLQESHRTLVSTNEHLLAELEEMRSQLQIVASKKILEIMSEGRLCNFTDEESRVLISIWSEDRIQRTLNEQWKNLSLQQGRQLLFFPSKW</sequence>
<reference evidence="6 7" key="1">
    <citation type="submission" date="2021-05" db="EMBL/GenBank/DDBJ databases">
        <authorList>
            <person name="Zahm M."/>
            <person name="Klopp C."/>
            <person name="Cabau C."/>
            <person name="Kuhl H."/>
            <person name="Suciu R."/>
            <person name="Ciorpac M."/>
            <person name="Holostenco D."/>
            <person name="Gessner J."/>
            <person name="Wuertz S."/>
            <person name="Hohne C."/>
            <person name="Stock M."/>
            <person name="Gislard M."/>
            <person name="Lluch J."/>
            <person name="Milhes M."/>
            <person name="Lampietro C."/>
            <person name="Lopez Roques C."/>
            <person name="Donnadieu C."/>
            <person name="Du K."/>
            <person name="Schartl M."/>
            <person name="Guiguen Y."/>
        </authorList>
    </citation>
    <scope>NUCLEOTIDE SEQUENCE [LARGE SCALE GENOMIC DNA]</scope>
    <source>
        <strain evidence="6">Hh-F2</strain>
        <tissue evidence="6">Blood</tissue>
    </source>
</reference>
<dbReference type="InterPro" id="IPR001611">
    <property type="entry name" value="Leu-rich_rpt"/>
</dbReference>
<gene>
    <name evidence="6" type="ORF">HHUSO_G3665</name>
</gene>
<dbReference type="InterPro" id="IPR055320">
    <property type="entry name" value="CEP72-like"/>
</dbReference>
<proteinExistence type="predicted"/>
<dbReference type="Proteomes" id="UP001369086">
    <property type="component" value="Unassembled WGS sequence"/>
</dbReference>
<name>A0ABR1A399_HUSHU</name>
<comment type="caution">
    <text evidence="6">The sequence shown here is derived from an EMBL/GenBank/DDBJ whole genome shotgun (WGS) entry which is preliminary data.</text>
</comment>
<dbReference type="Gene3D" id="3.80.10.10">
    <property type="entry name" value="Ribonuclease Inhibitor"/>
    <property type="match status" value="1"/>
</dbReference>
<keyword evidence="1" id="KW-0433">Leucine-rich repeat</keyword>
<evidence type="ECO:0000313" key="7">
    <source>
        <dbReference type="Proteomes" id="UP001369086"/>
    </source>
</evidence>
<protein>
    <submittedName>
        <fullName evidence="6">Centrosomal protein of 72 kDa-like isoform X1</fullName>
    </submittedName>
</protein>
<keyword evidence="2" id="KW-0677">Repeat</keyword>
<feature type="coiled-coil region" evidence="4">
    <location>
        <begin position="461"/>
        <end position="613"/>
    </location>
</feature>
<keyword evidence="7" id="KW-1185">Reference proteome</keyword>
<evidence type="ECO:0000256" key="1">
    <source>
        <dbReference type="ARBA" id="ARBA00022614"/>
    </source>
</evidence>
<evidence type="ECO:0000259" key="5">
    <source>
        <dbReference type="SMART" id="SM00446"/>
    </source>
</evidence>
<feature type="domain" description="U2A'/phosphoprotein 32 family A C-terminal" evidence="5">
    <location>
        <begin position="114"/>
        <end position="132"/>
    </location>
</feature>